<dbReference type="Gene3D" id="2.120.10.80">
    <property type="entry name" value="Kelch-type beta propeller"/>
    <property type="match status" value="1"/>
</dbReference>
<dbReference type="SUPFAM" id="SSF117281">
    <property type="entry name" value="Kelch motif"/>
    <property type="match status" value="1"/>
</dbReference>
<dbReference type="InterPro" id="IPR006652">
    <property type="entry name" value="Kelch_1"/>
</dbReference>
<reference evidence="2" key="1">
    <citation type="journal article" date="2013" name="Nat. Genet.">
        <title>The Capsella rubella genome and the genomic consequences of rapid mating system evolution.</title>
        <authorList>
            <person name="Slotte T."/>
            <person name="Hazzouri K.M."/>
            <person name="Agren J.A."/>
            <person name="Koenig D."/>
            <person name="Maumus F."/>
            <person name="Guo Y.L."/>
            <person name="Steige K."/>
            <person name="Platts A.E."/>
            <person name="Escobar J.S."/>
            <person name="Newman L.K."/>
            <person name="Wang W."/>
            <person name="Mandakova T."/>
            <person name="Vello E."/>
            <person name="Smith L.M."/>
            <person name="Henz S.R."/>
            <person name="Steffen J."/>
            <person name="Takuno S."/>
            <person name="Brandvain Y."/>
            <person name="Coop G."/>
            <person name="Andolfatto P."/>
            <person name="Hu T.T."/>
            <person name="Blanchette M."/>
            <person name="Clark R.M."/>
            <person name="Quesneville H."/>
            <person name="Nordborg M."/>
            <person name="Gaut B.S."/>
            <person name="Lysak M.A."/>
            <person name="Jenkins J."/>
            <person name="Grimwood J."/>
            <person name="Chapman J."/>
            <person name="Prochnik S."/>
            <person name="Shu S."/>
            <person name="Rokhsar D."/>
            <person name="Schmutz J."/>
            <person name="Weigel D."/>
            <person name="Wright S.I."/>
        </authorList>
    </citation>
    <scope>NUCLEOTIDE SEQUENCE [LARGE SCALE GENOMIC DNA]</scope>
    <source>
        <strain evidence="2">cv. Monte Gargano</strain>
    </source>
</reference>
<dbReference type="Pfam" id="PF01344">
    <property type="entry name" value="Kelch_1"/>
    <property type="match status" value="1"/>
</dbReference>
<dbReference type="EMBL" id="KB870811">
    <property type="protein sequence ID" value="EOA17913.1"/>
    <property type="molecule type" value="Genomic_DNA"/>
</dbReference>
<dbReference type="AlphaFoldDB" id="R0H339"/>
<keyword evidence="2" id="KW-1185">Reference proteome</keyword>
<feature type="non-terminal residue" evidence="1">
    <location>
        <position position="184"/>
    </location>
</feature>
<dbReference type="Proteomes" id="UP000029121">
    <property type="component" value="Unassembled WGS sequence"/>
</dbReference>
<name>R0H339_9BRAS</name>
<sequence>RSTGVTRLVRTPSSYYPFVLLYKIWTGSEMYGLSQGNGPSSKLWLHSKDHECFLRELPNMTTARVKACARFLNGKIYNWGEVFDIKTQTWEPLPDPGAKLRFPSISRIGAFQGKLYVRSNAKKDSVYDPKEGGKLLLLWEQLVHNAPCQEKGIWCAMIALERRDDIDEVWGNVEWANIVLIKGS</sequence>
<dbReference type="InterPro" id="IPR015915">
    <property type="entry name" value="Kelch-typ_b-propeller"/>
</dbReference>
<proteinExistence type="predicted"/>
<dbReference type="PANTHER" id="PTHR24414:SF106">
    <property type="entry name" value="F-BOX DOMAIN-CONTAINING PROTEIN"/>
    <property type="match status" value="1"/>
</dbReference>
<feature type="non-terminal residue" evidence="1">
    <location>
        <position position="1"/>
    </location>
</feature>
<organism evidence="1 2">
    <name type="scientific">Capsella rubella</name>
    <dbReference type="NCBI Taxonomy" id="81985"/>
    <lineage>
        <taxon>Eukaryota</taxon>
        <taxon>Viridiplantae</taxon>
        <taxon>Streptophyta</taxon>
        <taxon>Embryophyta</taxon>
        <taxon>Tracheophyta</taxon>
        <taxon>Spermatophyta</taxon>
        <taxon>Magnoliopsida</taxon>
        <taxon>eudicotyledons</taxon>
        <taxon>Gunneridae</taxon>
        <taxon>Pentapetalae</taxon>
        <taxon>rosids</taxon>
        <taxon>malvids</taxon>
        <taxon>Brassicales</taxon>
        <taxon>Brassicaceae</taxon>
        <taxon>Camelineae</taxon>
        <taxon>Capsella</taxon>
    </lineage>
</organism>
<dbReference type="InterPro" id="IPR050354">
    <property type="entry name" value="F-box/kelch-repeat_ARATH"/>
</dbReference>
<accession>R0H339</accession>
<evidence type="ECO:0008006" key="3">
    <source>
        <dbReference type="Google" id="ProtNLM"/>
    </source>
</evidence>
<dbReference type="eggNOG" id="KOG1072">
    <property type="taxonomic scope" value="Eukaryota"/>
</dbReference>
<evidence type="ECO:0000313" key="1">
    <source>
        <dbReference type="EMBL" id="EOA17913.1"/>
    </source>
</evidence>
<dbReference type="PANTHER" id="PTHR24414">
    <property type="entry name" value="F-BOX/KELCH-REPEAT PROTEIN SKIP4"/>
    <property type="match status" value="1"/>
</dbReference>
<gene>
    <name evidence="1" type="ORF">CARUB_v10006322mg</name>
</gene>
<evidence type="ECO:0000313" key="2">
    <source>
        <dbReference type="Proteomes" id="UP000029121"/>
    </source>
</evidence>
<protein>
    <recommendedName>
        <fullName evidence="3">F-box/kelch-repeat protein</fullName>
    </recommendedName>
</protein>